<comment type="caution">
    <text evidence="4">The sequence shown here is derived from an EMBL/GenBank/DDBJ whole genome shotgun (WGS) entry which is preliminary data.</text>
</comment>
<dbReference type="Proteomes" id="UP000886523">
    <property type="component" value="Unassembled WGS sequence"/>
</dbReference>
<dbReference type="SUPFAM" id="SSF47095">
    <property type="entry name" value="HMG-box"/>
    <property type="match status" value="2"/>
</dbReference>
<feature type="region of interest" description="Disordered" evidence="2">
    <location>
        <begin position="1"/>
        <end position="26"/>
    </location>
</feature>
<sequence>MHPIARVDEVGPSPSSREFTNPPKKPGTSFVLFILDNIPKFTNVADTRAYFSDRAAKWRTMTDEEKSPYINKAQELREQHKKDQEEWIKKTSATGLRQHRKLVRARRAKRILKDGEGRPVKPPPTTFQSFFQEHAAEFKLPTDTSSDNLERMKRAGRAWQALSAAEKATYQKRYSEALDGYRKRSEQLRARQ</sequence>
<feature type="domain" description="HMG box" evidence="3">
    <location>
        <begin position="120"/>
        <end position="189"/>
    </location>
</feature>
<feature type="DNA-binding region" description="HMG box" evidence="1">
    <location>
        <begin position="23"/>
        <end position="88"/>
    </location>
</feature>
<dbReference type="OrthoDB" id="1919336at2759"/>
<reference evidence="4" key="1">
    <citation type="journal article" date="2020" name="Nat. Commun.">
        <title>Large-scale genome sequencing of mycorrhizal fungi provides insights into the early evolution of symbiotic traits.</title>
        <authorList>
            <person name="Miyauchi S."/>
            <person name="Kiss E."/>
            <person name="Kuo A."/>
            <person name="Drula E."/>
            <person name="Kohler A."/>
            <person name="Sanchez-Garcia M."/>
            <person name="Morin E."/>
            <person name="Andreopoulos B."/>
            <person name="Barry K.W."/>
            <person name="Bonito G."/>
            <person name="Buee M."/>
            <person name="Carver A."/>
            <person name="Chen C."/>
            <person name="Cichocki N."/>
            <person name="Clum A."/>
            <person name="Culley D."/>
            <person name="Crous P.W."/>
            <person name="Fauchery L."/>
            <person name="Girlanda M."/>
            <person name="Hayes R.D."/>
            <person name="Keri Z."/>
            <person name="LaButti K."/>
            <person name="Lipzen A."/>
            <person name="Lombard V."/>
            <person name="Magnuson J."/>
            <person name="Maillard F."/>
            <person name="Murat C."/>
            <person name="Nolan M."/>
            <person name="Ohm R.A."/>
            <person name="Pangilinan J."/>
            <person name="Pereira M.F."/>
            <person name="Perotto S."/>
            <person name="Peter M."/>
            <person name="Pfister S."/>
            <person name="Riley R."/>
            <person name="Sitrit Y."/>
            <person name="Stielow J.B."/>
            <person name="Szollosi G."/>
            <person name="Zifcakova L."/>
            <person name="Stursova M."/>
            <person name="Spatafora J.W."/>
            <person name="Tedersoo L."/>
            <person name="Vaario L.M."/>
            <person name="Yamada A."/>
            <person name="Yan M."/>
            <person name="Wang P."/>
            <person name="Xu J."/>
            <person name="Bruns T."/>
            <person name="Baldrian P."/>
            <person name="Vilgalys R."/>
            <person name="Dunand C."/>
            <person name="Henrissat B."/>
            <person name="Grigoriev I.V."/>
            <person name="Hibbett D."/>
            <person name="Nagy L.G."/>
            <person name="Martin F.M."/>
        </authorList>
    </citation>
    <scope>NUCLEOTIDE SEQUENCE</scope>
    <source>
        <strain evidence="4">UP504</strain>
    </source>
</reference>
<dbReference type="PANTHER" id="PTHR47658">
    <property type="entry name" value="HIGH MOBILITY GROUP B PROTEIN 12-RELATED"/>
    <property type="match status" value="1"/>
</dbReference>
<gene>
    <name evidence="4" type="ORF">BS47DRAFT_1361071</name>
</gene>
<keyword evidence="5" id="KW-1185">Reference proteome</keyword>
<dbReference type="InterPro" id="IPR036910">
    <property type="entry name" value="HMG_box_dom_sf"/>
</dbReference>
<name>A0A9P6B0E8_9AGAM</name>
<protein>
    <recommendedName>
        <fullName evidence="3">HMG box domain-containing protein</fullName>
    </recommendedName>
</protein>
<dbReference type="GO" id="GO:0005634">
    <property type="term" value="C:nucleus"/>
    <property type="evidence" value="ECO:0007669"/>
    <property type="project" value="UniProtKB-UniRule"/>
</dbReference>
<dbReference type="InterPro" id="IPR009071">
    <property type="entry name" value="HMG_box_dom"/>
</dbReference>
<evidence type="ECO:0000256" key="2">
    <source>
        <dbReference type="SAM" id="MobiDB-lite"/>
    </source>
</evidence>
<dbReference type="EMBL" id="MU128951">
    <property type="protein sequence ID" value="KAF9515353.1"/>
    <property type="molecule type" value="Genomic_DNA"/>
</dbReference>
<dbReference type="CDD" id="cd00084">
    <property type="entry name" value="HMG-box_SF"/>
    <property type="match status" value="1"/>
</dbReference>
<dbReference type="AlphaFoldDB" id="A0A9P6B0E8"/>
<evidence type="ECO:0000256" key="1">
    <source>
        <dbReference type="PROSITE-ProRule" id="PRU00267"/>
    </source>
</evidence>
<organism evidence="4 5">
    <name type="scientific">Hydnum rufescens UP504</name>
    <dbReference type="NCBI Taxonomy" id="1448309"/>
    <lineage>
        <taxon>Eukaryota</taxon>
        <taxon>Fungi</taxon>
        <taxon>Dikarya</taxon>
        <taxon>Basidiomycota</taxon>
        <taxon>Agaricomycotina</taxon>
        <taxon>Agaricomycetes</taxon>
        <taxon>Cantharellales</taxon>
        <taxon>Hydnaceae</taxon>
        <taxon>Hydnum</taxon>
    </lineage>
</organism>
<feature type="DNA-binding region" description="HMG box" evidence="1">
    <location>
        <begin position="120"/>
        <end position="189"/>
    </location>
</feature>
<proteinExistence type="predicted"/>
<dbReference type="SMART" id="SM00398">
    <property type="entry name" value="HMG"/>
    <property type="match status" value="2"/>
</dbReference>
<dbReference type="PROSITE" id="PS50118">
    <property type="entry name" value="HMG_BOX_2"/>
    <property type="match status" value="2"/>
</dbReference>
<dbReference type="Pfam" id="PF00505">
    <property type="entry name" value="HMG_box"/>
    <property type="match status" value="1"/>
</dbReference>
<evidence type="ECO:0000313" key="5">
    <source>
        <dbReference type="Proteomes" id="UP000886523"/>
    </source>
</evidence>
<dbReference type="GO" id="GO:0003677">
    <property type="term" value="F:DNA binding"/>
    <property type="evidence" value="ECO:0007669"/>
    <property type="project" value="UniProtKB-UniRule"/>
</dbReference>
<keyword evidence="1" id="KW-0238">DNA-binding</keyword>
<evidence type="ECO:0000259" key="3">
    <source>
        <dbReference type="PROSITE" id="PS50118"/>
    </source>
</evidence>
<dbReference type="Pfam" id="PF09011">
    <property type="entry name" value="HMG_box_2"/>
    <property type="match status" value="1"/>
</dbReference>
<accession>A0A9P6B0E8</accession>
<evidence type="ECO:0000313" key="4">
    <source>
        <dbReference type="EMBL" id="KAF9515353.1"/>
    </source>
</evidence>
<feature type="domain" description="HMG box" evidence="3">
    <location>
        <begin position="23"/>
        <end position="88"/>
    </location>
</feature>
<keyword evidence="1" id="KW-0539">Nucleus</keyword>
<dbReference type="Gene3D" id="1.10.30.10">
    <property type="entry name" value="High mobility group box domain"/>
    <property type="match status" value="2"/>
</dbReference>